<dbReference type="AlphaFoldDB" id="A0A381YB49"/>
<dbReference type="SUPFAM" id="SSF54506">
    <property type="entry name" value="Diaminopimelate epimerase-like"/>
    <property type="match status" value="1"/>
</dbReference>
<sequence length="347" mass="38616">MINVSKILEWRPPAEWLEIKTIDVHTGGEPLRIIIDGYPTLSGKTILEKRKCAKENFDFIRKALMLEPRGHADMYGVIITEAETNEADFGVIFMHNDGYSTGCGHAVIAVTKTFVEAGLIKPIEPETMIRMDVPSGHIKAFAQVENGSVISARFINVPSFVELLDAEIEVPDYGKIKYDLAFGGAYYAIVNTDDLDLEFEPKYVNEIINFGMSIKRAIIEKVEIMHPTEPEMNFLYGTIFTSKPKNQNNHSRNICVFANGEVDRSPTGTGVSARAAVHYARKEINLDEPITIESIIGSTFTVSILEETKIGEKDAVIPQVLGTANITGMNTFWIDPLDEKGQGFILR</sequence>
<comment type="similarity">
    <text evidence="1">Belongs to the proline racemase family.</text>
</comment>
<proteinExistence type="inferred from homology"/>
<dbReference type="SFLD" id="SFLDS00028">
    <property type="entry name" value="Proline_Racemase"/>
    <property type="match status" value="1"/>
</dbReference>
<dbReference type="Gene3D" id="3.10.310.10">
    <property type="entry name" value="Diaminopimelate Epimerase, Chain A, domain 1"/>
    <property type="match status" value="2"/>
</dbReference>
<reference evidence="2" key="1">
    <citation type="submission" date="2018-05" db="EMBL/GenBank/DDBJ databases">
        <authorList>
            <person name="Lanie J.A."/>
            <person name="Ng W.-L."/>
            <person name="Kazmierczak K.M."/>
            <person name="Andrzejewski T.M."/>
            <person name="Davidsen T.M."/>
            <person name="Wayne K.J."/>
            <person name="Tettelin H."/>
            <person name="Glass J.I."/>
            <person name="Rusch D."/>
            <person name="Podicherti R."/>
            <person name="Tsui H.-C.T."/>
            <person name="Winkler M.E."/>
        </authorList>
    </citation>
    <scope>NUCLEOTIDE SEQUENCE</scope>
</reference>
<dbReference type="GO" id="GO:0047580">
    <property type="term" value="F:4-hydroxyproline epimerase activity"/>
    <property type="evidence" value="ECO:0007669"/>
    <property type="project" value="TreeGrafter"/>
</dbReference>
<dbReference type="PANTHER" id="PTHR33442">
    <property type="entry name" value="TRANS-3-HYDROXY-L-PROLINE DEHYDRATASE"/>
    <property type="match status" value="1"/>
</dbReference>
<dbReference type="Pfam" id="PF05544">
    <property type="entry name" value="Pro_racemase"/>
    <property type="match status" value="1"/>
</dbReference>
<protein>
    <recommendedName>
        <fullName evidence="3">Proline racemase</fullName>
    </recommendedName>
</protein>
<organism evidence="2">
    <name type="scientific">marine metagenome</name>
    <dbReference type="NCBI Taxonomy" id="408172"/>
    <lineage>
        <taxon>unclassified sequences</taxon>
        <taxon>metagenomes</taxon>
        <taxon>ecological metagenomes</taxon>
    </lineage>
</organism>
<evidence type="ECO:0008006" key="3">
    <source>
        <dbReference type="Google" id="ProtNLM"/>
    </source>
</evidence>
<dbReference type="EMBL" id="UINC01017784">
    <property type="protein sequence ID" value="SVA74120.1"/>
    <property type="molecule type" value="Genomic_DNA"/>
</dbReference>
<dbReference type="PANTHER" id="PTHR33442:SF1">
    <property type="entry name" value="TRANS-3-HYDROXY-L-PROLINE DEHYDRATASE"/>
    <property type="match status" value="1"/>
</dbReference>
<dbReference type="InterPro" id="IPR008794">
    <property type="entry name" value="Pro_racemase_fam"/>
</dbReference>
<accession>A0A381YB49</accession>
<gene>
    <name evidence="2" type="ORF">METZ01_LOCUS126974</name>
</gene>
<evidence type="ECO:0000313" key="2">
    <source>
        <dbReference type="EMBL" id="SVA74120.1"/>
    </source>
</evidence>
<dbReference type="FunFam" id="3.10.310.10:FF:000005">
    <property type="entry name" value="Proline racemase"/>
    <property type="match status" value="1"/>
</dbReference>
<name>A0A381YB49_9ZZZZ</name>
<evidence type="ECO:0000256" key="1">
    <source>
        <dbReference type="ARBA" id="ARBA00007529"/>
    </source>
</evidence>
<dbReference type="PIRSF" id="PIRSF029792">
    <property type="entry name" value="Pro_racemase"/>
    <property type="match status" value="1"/>
</dbReference>